<dbReference type="InterPro" id="IPR009742">
    <property type="entry name" value="Curlin_rpt"/>
</dbReference>
<dbReference type="GO" id="GO:0007155">
    <property type="term" value="P:cell adhesion"/>
    <property type="evidence" value="ECO:0007669"/>
    <property type="project" value="InterPro"/>
</dbReference>
<gene>
    <name evidence="2" type="ORF">LCGC14_0222290</name>
</gene>
<proteinExistence type="predicted"/>
<evidence type="ECO:0000256" key="1">
    <source>
        <dbReference type="ARBA" id="ARBA00022729"/>
    </source>
</evidence>
<evidence type="ECO:0008006" key="3">
    <source>
        <dbReference type="Google" id="ProtNLM"/>
    </source>
</evidence>
<dbReference type="GO" id="GO:0009289">
    <property type="term" value="C:pilus"/>
    <property type="evidence" value="ECO:0007669"/>
    <property type="project" value="InterPro"/>
</dbReference>
<sequence>MRCARKIATGMMFSLLAFLLVLSSANANELASSVDLAPGELDISQQQTLSQISPRHLQGDNLAIVQQNGDHLSGAISQTGTELEAFIIQTGHLNTAAIDQDGFSNYAGIIQSGYNNQALIEQGGAYNSALIEQTGSDKSSSVTQSGRGVDVLVRQYR</sequence>
<dbReference type="AlphaFoldDB" id="A0A0F9UU72"/>
<reference evidence="2" key="1">
    <citation type="journal article" date="2015" name="Nature">
        <title>Complex archaea that bridge the gap between prokaryotes and eukaryotes.</title>
        <authorList>
            <person name="Spang A."/>
            <person name="Saw J.H."/>
            <person name="Jorgensen S.L."/>
            <person name="Zaremba-Niedzwiedzka K."/>
            <person name="Martijn J."/>
            <person name="Lind A.E."/>
            <person name="van Eijk R."/>
            <person name="Schleper C."/>
            <person name="Guy L."/>
            <person name="Ettema T.J."/>
        </authorList>
    </citation>
    <scope>NUCLEOTIDE SEQUENCE</scope>
</reference>
<protein>
    <recommendedName>
        <fullName evidence="3">Curlin-associated protein</fullName>
    </recommendedName>
</protein>
<keyword evidence="1" id="KW-0732">Signal</keyword>
<organism evidence="2">
    <name type="scientific">marine sediment metagenome</name>
    <dbReference type="NCBI Taxonomy" id="412755"/>
    <lineage>
        <taxon>unclassified sequences</taxon>
        <taxon>metagenomes</taxon>
        <taxon>ecological metagenomes</taxon>
    </lineage>
</organism>
<dbReference type="EMBL" id="LAZR01000106">
    <property type="protein sequence ID" value="KKN91027.1"/>
    <property type="molecule type" value="Genomic_DNA"/>
</dbReference>
<dbReference type="Pfam" id="PF07012">
    <property type="entry name" value="Curlin_rpt"/>
    <property type="match status" value="2"/>
</dbReference>
<evidence type="ECO:0000313" key="2">
    <source>
        <dbReference type="EMBL" id="KKN91027.1"/>
    </source>
</evidence>
<accession>A0A0F9UU72</accession>
<name>A0A0F9UU72_9ZZZZ</name>
<comment type="caution">
    <text evidence="2">The sequence shown here is derived from an EMBL/GenBank/DDBJ whole genome shotgun (WGS) entry which is preliminary data.</text>
</comment>